<sequence>MSSTIAVIGATGKSGQYLVKTLLQQGYTLRLLLRTPEKFTQHHPLVSIYKGDVTDAKDVLALVKGCSAIISTLGQPQNQPPVFSTAASNIIKAMHTHHIQRYIAVTGLSIDIPGDKKSTHITQLSQWMQQTYPAIIADKQKEYQTLANSAIDWTLVRLPVIEQTEARYNMAVSLYDCPGEKISATDLAFFLIEQLYNKQYIGKAPFIANVS</sequence>
<dbReference type="STRING" id="477680.SAMN05421788_105275"/>
<dbReference type="OrthoDB" id="9790734at2"/>
<dbReference type="InterPro" id="IPR051606">
    <property type="entry name" value="Polyketide_Oxido-like"/>
</dbReference>
<dbReference type="AlphaFoldDB" id="A0A173MCL9"/>
<dbReference type="InterPro" id="IPR016040">
    <property type="entry name" value="NAD(P)-bd_dom"/>
</dbReference>
<accession>A0A173MCL9</accession>
<evidence type="ECO:0000259" key="1">
    <source>
        <dbReference type="Pfam" id="PF13460"/>
    </source>
</evidence>
<gene>
    <name evidence="2" type="ORF">SAMN05421788_105275</name>
</gene>
<dbReference type="EMBL" id="FTOR01000005">
    <property type="protein sequence ID" value="SIT22309.1"/>
    <property type="molecule type" value="Genomic_DNA"/>
</dbReference>
<name>A0A173MCL9_9BACT</name>
<protein>
    <submittedName>
        <fullName evidence="2">Putative NADH-flavin reductase</fullName>
    </submittedName>
</protein>
<dbReference type="InterPro" id="IPR036291">
    <property type="entry name" value="NAD(P)-bd_dom_sf"/>
</dbReference>
<organism evidence="2 3">
    <name type="scientific">Filimonas lacunae</name>
    <dbReference type="NCBI Taxonomy" id="477680"/>
    <lineage>
        <taxon>Bacteria</taxon>
        <taxon>Pseudomonadati</taxon>
        <taxon>Bacteroidota</taxon>
        <taxon>Chitinophagia</taxon>
        <taxon>Chitinophagales</taxon>
        <taxon>Chitinophagaceae</taxon>
        <taxon>Filimonas</taxon>
    </lineage>
</organism>
<reference evidence="3" key="1">
    <citation type="submission" date="2017-01" db="EMBL/GenBank/DDBJ databases">
        <authorList>
            <person name="Varghese N."/>
            <person name="Submissions S."/>
        </authorList>
    </citation>
    <scope>NUCLEOTIDE SEQUENCE [LARGE SCALE GENOMIC DNA]</scope>
    <source>
        <strain evidence="3">DSM 21054</strain>
    </source>
</reference>
<dbReference type="Pfam" id="PF13460">
    <property type="entry name" value="NAD_binding_10"/>
    <property type="match status" value="1"/>
</dbReference>
<dbReference type="PANTHER" id="PTHR43355">
    <property type="entry name" value="FLAVIN REDUCTASE (NADPH)"/>
    <property type="match status" value="1"/>
</dbReference>
<proteinExistence type="predicted"/>
<evidence type="ECO:0000313" key="3">
    <source>
        <dbReference type="Proteomes" id="UP000186917"/>
    </source>
</evidence>
<dbReference type="RefSeq" id="WP_076380108.1">
    <property type="nucleotide sequence ID" value="NZ_AP017422.1"/>
</dbReference>
<dbReference type="Proteomes" id="UP000186917">
    <property type="component" value="Unassembled WGS sequence"/>
</dbReference>
<dbReference type="SUPFAM" id="SSF51735">
    <property type="entry name" value="NAD(P)-binding Rossmann-fold domains"/>
    <property type="match status" value="1"/>
</dbReference>
<dbReference type="Gene3D" id="3.40.50.720">
    <property type="entry name" value="NAD(P)-binding Rossmann-like Domain"/>
    <property type="match status" value="1"/>
</dbReference>
<feature type="domain" description="NAD(P)-binding" evidence="1">
    <location>
        <begin position="9"/>
        <end position="197"/>
    </location>
</feature>
<keyword evidence="3" id="KW-1185">Reference proteome</keyword>
<dbReference type="GO" id="GO:0016646">
    <property type="term" value="F:oxidoreductase activity, acting on the CH-NH group of donors, NAD or NADP as acceptor"/>
    <property type="evidence" value="ECO:0007669"/>
    <property type="project" value="TreeGrafter"/>
</dbReference>
<evidence type="ECO:0000313" key="2">
    <source>
        <dbReference type="EMBL" id="SIT22309.1"/>
    </source>
</evidence>
<dbReference type="PANTHER" id="PTHR43355:SF2">
    <property type="entry name" value="FLAVIN REDUCTASE (NADPH)"/>
    <property type="match status" value="1"/>
</dbReference>
<dbReference type="KEGG" id="fln:FLA_1274"/>